<dbReference type="Proteomes" id="UP000298347">
    <property type="component" value="Unassembled WGS sequence"/>
</dbReference>
<dbReference type="AlphaFoldDB" id="A0A4Z0GJ45"/>
<organism evidence="1 2">
    <name type="scientific">Sporolactobacillus shoreae</name>
    <dbReference type="NCBI Taxonomy" id="1465501"/>
    <lineage>
        <taxon>Bacteria</taxon>
        <taxon>Bacillati</taxon>
        <taxon>Bacillota</taxon>
        <taxon>Bacilli</taxon>
        <taxon>Bacillales</taxon>
        <taxon>Sporolactobacillaceae</taxon>
        <taxon>Sporolactobacillus</taxon>
    </lineage>
</organism>
<reference evidence="1 2" key="1">
    <citation type="journal article" date="2015" name="Int. J. Syst. Evol. Microbiol.">
        <title>Sporolactobacillus shoreae sp. nov. and Sporolactobacillus spathodeae sp. nov., two spore-forming lactic acid bacteria isolated from tree barks in Thailand.</title>
        <authorList>
            <person name="Thamacharoensuk T."/>
            <person name="Kitahara M."/>
            <person name="Ohkuma M."/>
            <person name="Thongchul N."/>
            <person name="Tanasupawat S."/>
        </authorList>
    </citation>
    <scope>NUCLEOTIDE SEQUENCE [LARGE SCALE GENOMIC DNA]</scope>
    <source>
        <strain evidence="1 2">BK92</strain>
    </source>
</reference>
<dbReference type="Pfam" id="PF10730">
    <property type="entry name" value="DUF2521"/>
    <property type="match status" value="1"/>
</dbReference>
<protein>
    <submittedName>
        <fullName evidence="1">DUF2521 family protein</fullName>
    </submittedName>
</protein>
<keyword evidence="2" id="KW-1185">Reference proteome</keyword>
<comment type="caution">
    <text evidence="1">The sequence shown here is derived from an EMBL/GenBank/DDBJ whole genome shotgun (WGS) entry which is preliminary data.</text>
</comment>
<evidence type="ECO:0000313" key="1">
    <source>
        <dbReference type="EMBL" id="TGA96801.1"/>
    </source>
</evidence>
<accession>A0A4Z0GJ45</accession>
<sequence length="144" mass="17263">MGIVMDFQERQRHKQLDFERRALQDLSFEKIEKAIHRSFDLFIPAIPSGGGIALEMCAEYALEAFLLGSSMSRFGFYGENRETAYERCEASFARLLDDFCDFWQFWMPEDTRLSDLRQSCERYLREWWTDGFETSLKRWKLKLR</sequence>
<dbReference type="OrthoDB" id="2915109at2"/>
<dbReference type="InterPro" id="IPR019667">
    <property type="entry name" value="Uncharacterised_YbaK"/>
</dbReference>
<evidence type="ECO:0000313" key="2">
    <source>
        <dbReference type="Proteomes" id="UP000298347"/>
    </source>
</evidence>
<dbReference type="EMBL" id="SRJD01000019">
    <property type="protein sequence ID" value="TGA96801.1"/>
    <property type="molecule type" value="Genomic_DNA"/>
</dbReference>
<gene>
    <name evidence="1" type="ORF">E4665_13945</name>
</gene>
<dbReference type="RefSeq" id="WP_135349411.1">
    <property type="nucleotide sequence ID" value="NZ_SRJD01000019.1"/>
</dbReference>
<name>A0A4Z0GJ45_9BACL</name>
<proteinExistence type="predicted"/>